<feature type="compositionally biased region" description="Low complexity" evidence="1">
    <location>
        <begin position="488"/>
        <end position="501"/>
    </location>
</feature>
<protein>
    <submittedName>
        <fullName evidence="2">Uncharacterized protein</fullName>
    </submittedName>
</protein>
<feature type="region of interest" description="Disordered" evidence="1">
    <location>
        <begin position="431"/>
        <end position="501"/>
    </location>
</feature>
<keyword evidence="3" id="KW-1185">Reference proteome</keyword>
<organism evidence="2 3">
    <name type="scientific">Massariosphaeria phaeospora</name>
    <dbReference type="NCBI Taxonomy" id="100035"/>
    <lineage>
        <taxon>Eukaryota</taxon>
        <taxon>Fungi</taxon>
        <taxon>Dikarya</taxon>
        <taxon>Ascomycota</taxon>
        <taxon>Pezizomycotina</taxon>
        <taxon>Dothideomycetes</taxon>
        <taxon>Pleosporomycetidae</taxon>
        <taxon>Pleosporales</taxon>
        <taxon>Pleosporales incertae sedis</taxon>
        <taxon>Massariosphaeria</taxon>
    </lineage>
</organism>
<reference evidence="2 3" key="1">
    <citation type="submission" date="2020-01" db="EMBL/GenBank/DDBJ databases">
        <authorList>
            <consortium name="DOE Joint Genome Institute"/>
            <person name="Haridas S."/>
            <person name="Albert R."/>
            <person name="Binder M."/>
            <person name="Bloem J."/>
            <person name="Labutti K."/>
            <person name="Salamov A."/>
            <person name="Andreopoulos B."/>
            <person name="Baker S.E."/>
            <person name="Barry K."/>
            <person name="Bills G."/>
            <person name="Bluhm B.H."/>
            <person name="Cannon C."/>
            <person name="Castanera R."/>
            <person name="Culley D.E."/>
            <person name="Daum C."/>
            <person name="Ezra D."/>
            <person name="Gonzalez J.B."/>
            <person name="Henrissat B."/>
            <person name="Kuo A."/>
            <person name="Liang C."/>
            <person name="Lipzen A."/>
            <person name="Lutzoni F."/>
            <person name="Magnuson J."/>
            <person name="Mondo S."/>
            <person name="Nolan M."/>
            <person name="Ohm R."/>
            <person name="Pangilinan J."/>
            <person name="Park H.-J.H."/>
            <person name="Ramirez L."/>
            <person name="Alfaro M."/>
            <person name="Sun H."/>
            <person name="Tritt A."/>
            <person name="Yoshinaga Y."/>
            <person name="Zwiers L.-H.L."/>
            <person name="Turgeon B.G."/>
            <person name="Goodwin S.B."/>
            <person name="Spatafora J.W."/>
            <person name="Crous P.W."/>
            <person name="Grigoriev I.V."/>
        </authorList>
    </citation>
    <scope>NUCLEOTIDE SEQUENCE [LARGE SCALE GENOMIC DNA]</scope>
    <source>
        <strain evidence="2 3">CBS 611.86</strain>
    </source>
</reference>
<dbReference type="OrthoDB" id="3485856at2759"/>
<feature type="region of interest" description="Disordered" evidence="1">
    <location>
        <begin position="1"/>
        <end position="23"/>
    </location>
</feature>
<feature type="compositionally biased region" description="Basic and acidic residues" evidence="1">
    <location>
        <begin position="431"/>
        <end position="463"/>
    </location>
</feature>
<dbReference type="AlphaFoldDB" id="A0A7C8M9K7"/>
<gene>
    <name evidence="2" type="ORF">BDV95DRAFT_357674</name>
</gene>
<dbReference type="EMBL" id="JAADJZ010000008">
    <property type="protein sequence ID" value="KAF2872818.1"/>
    <property type="molecule type" value="Genomic_DNA"/>
</dbReference>
<name>A0A7C8M9K7_9PLEO</name>
<evidence type="ECO:0000313" key="3">
    <source>
        <dbReference type="Proteomes" id="UP000481861"/>
    </source>
</evidence>
<proteinExistence type="predicted"/>
<accession>A0A7C8M9K7</accession>
<sequence length="501" mass="55293">MRPTRPATRRRHVKARTCHAPSPTVSAATIHEALCNSKRLPPTSHLQPTISFTPPMVPCHTHSAMSPQLDPALPGQQADEITPSSSQPSSEPSFNSSPPTDDDQCYIAAATSPPDTQIVRAPDSEAERVVKVFKDRKDGVLDPGDHRWHTFQLKEGGYEEVQRILHDHADKSLWGFVQDKIRYDWDAEHNRLTVRMPATTHELLRKGTETEAEKQLEMIANTHSDEAVKTFASGVICHSQSDIKFKRGSPPVPEAMRTPDSHFRHRACRWPAVILEVANSQKWSALAKLADEYILDSRGAVQAVVGLGISYREKTEAGGPKKDAWLSVWRPAVSVGDDGVLELSVTQTIIAQPFRDANGTPSANDGLRLHLSDFAPNCYSGVSKPDPEVTITSTQLCKYLNEAELAEAALENDVGWIPTFPANLKIKRRAETPPEDLRDETERAFQEDEDKVEEKLEERDKDWSQGPSGDTLGGPQPGSSSRPMPVGPSRRNPSRARASSG</sequence>
<evidence type="ECO:0000256" key="1">
    <source>
        <dbReference type="SAM" id="MobiDB-lite"/>
    </source>
</evidence>
<evidence type="ECO:0000313" key="2">
    <source>
        <dbReference type="EMBL" id="KAF2872818.1"/>
    </source>
</evidence>
<comment type="caution">
    <text evidence="2">The sequence shown here is derived from an EMBL/GenBank/DDBJ whole genome shotgun (WGS) entry which is preliminary data.</text>
</comment>
<feature type="region of interest" description="Disordered" evidence="1">
    <location>
        <begin position="57"/>
        <end position="107"/>
    </location>
</feature>
<feature type="compositionally biased region" description="Basic residues" evidence="1">
    <location>
        <begin position="7"/>
        <end position="17"/>
    </location>
</feature>
<dbReference type="Proteomes" id="UP000481861">
    <property type="component" value="Unassembled WGS sequence"/>
</dbReference>
<feature type="compositionally biased region" description="Low complexity" evidence="1">
    <location>
        <begin position="83"/>
        <end position="99"/>
    </location>
</feature>